<feature type="coiled-coil region" evidence="3">
    <location>
        <begin position="532"/>
        <end position="566"/>
    </location>
</feature>
<dbReference type="InterPro" id="IPR029688">
    <property type="entry name" value="ICR"/>
</dbReference>
<feature type="compositionally biased region" description="Polar residues" evidence="4">
    <location>
        <begin position="12"/>
        <end position="24"/>
    </location>
</feature>
<dbReference type="PANTHER" id="PTHR34224">
    <property type="entry name" value="INTERACTOR OF CONSTITUTIVE ACTIVE ROPS 2, CHLOROPLASTIC-RELATED"/>
    <property type="match status" value="1"/>
</dbReference>
<feature type="compositionally biased region" description="Polar residues" evidence="4">
    <location>
        <begin position="33"/>
        <end position="44"/>
    </location>
</feature>
<dbReference type="EMBL" id="OU503049">
    <property type="protein sequence ID" value="CAI9776425.1"/>
    <property type="molecule type" value="Genomic_DNA"/>
</dbReference>
<dbReference type="PANTHER" id="PTHR34224:SF18">
    <property type="entry name" value="INTERACTOR OF CONSTITUTIVE ACTIVE ROPS 3"/>
    <property type="match status" value="1"/>
</dbReference>
<evidence type="ECO:0000256" key="2">
    <source>
        <dbReference type="ARBA" id="ARBA00023054"/>
    </source>
</evidence>
<feature type="compositionally biased region" description="Basic and acidic residues" evidence="4">
    <location>
        <begin position="71"/>
        <end position="103"/>
    </location>
</feature>
<name>A0AAD2E6A6_9LAMI</name>
<feature type="coiled-coil region" evidence="3">
    <location>
        <begin position="352"/>
        <end position="487"/>
    </location>
</feature>
<reference evidence="5" key="1">
    <citation type="submission" date="2023-05" db="EMBL/GenBank/DDBJ databases">
        <authorList>
            <person name="Huff M."/>
        </authorList>
    </citation>
    <scope>NUCLEOTIDE SEQUENCE</scope>
</reference>
<evidence type="ECO:0000256" key="3">
    <source>
        <dbReference type="SAM" id="Coils"/>
    </source>
</evidence>
<dbReference type="Proteomes" id="UP000834106">
    <property type="component" value="Chromosome 14"/>
</dbReference>
<protein>
    <submittedName>
        <fullName evidence="5">Uncharacterized protein</fullName>
    </submittedName>
</protein>
<gene>
    <name evidence="5" type="ORF">FPE_LOCUS23855</name>
</gene>
<evidence type="ECO:0000313" key="6">
    <source>
        <dbReference type="Proteomes" id="UP000834106"/>
    </source>
</evidence>
<organism evidence="5 6">
    <name type="scientific">Fraxinus pennsylvanica</name>
    <dbReference type="NCBI Taxonomy" id="56036"/>
    <lineage>
        <taxon>Eukaryota</taxon>
        <taxon>Viridiplantae</taxon>
        <taxon>Streptophyta</taxon>
        <taxon>Embryophyta</taxon>
        <taxon>Tracheophyta</taxon>
        <taxon>Spermatophyta</taxon>
        <taxon>Magnoliopsida</taxon>
        <taxon>eudicotyledons</taxon>
        <taxon>Gunneridae</taxon>
        <taxon>Pentapetalae</taxon>
        <taxon>asterids</taxon>
        <taxon>lamiids</taxon>
        <taxon>Lamiales</taxon>
        <taxon>Oleaceae</taxon>
        <taxon>Oleeae</taxon>
        <taxon>Fraxinus</taxon>
    </lineage>
</organism>
<evidence type="ECO:0000256" key="4">
    <source>
        <dbReference type="SAM" id="MobiDB-lite"/>
    </source>
</evidence>
<comment type="similarity">
    <text evidence="1">Belongs to the ICR family.</text>
</comment>
<evidence type="ECO:0000313" key="5">
    <source>
        <dbReference type="EMBL" id="CAI9776425.1"/>
    </source>
</evidence>
<keyword evidence="6" id="KW-1185">Reference proteome</keyword>
<dbReference type="AlphaFoldDB" id="A0AAD2E6A6"/>
<accession>A0AAD2E6A6</accession>
<sequence length="700" mass="78067">MQTPKARKTCTGAPQKTSPRSISSEVPRKTSPRAGSSEVSQKISPQVVRQLKTAARDSDEAASSSNLSSRIPKERSPKVADHRLSQSPVSEKKRPSVVAEREHQISQLEHDLKTVKDQLCSSEASKKQALKDAEESNQLLLALSSELEESQKQLLEQLNSEKGHIIEICKNSEEQDQTLQSELDAIKKDQSVDSTALTSALNEIKQLKVHLEMVAESEATQTKNSELAQSELHKLKENLGETLSIVEDMKKQLRDCKESEARAQVLVGETLMQLETAKKTVESLRSDGFKAIEAYDAIASELGQSRARITFLEELVSKLKSGISDSQNVSDCKTDLKSKENEKTEESIEAEVISVKLEVERLRHALEAAEIKYNEEQSQSAEQMRSVYESMEKLKSISSQREAELESKLRRSEDEIEEMKAKLMDKETELRGICDENEQLTTRLESSMSDQREYELEKELQKSKNDMENLRANLMDKETELQYVAEENETLKLKIQEINMGNLSDEFVSEVEAARCAEQEALMKVGYMTEEVEKSNRRTARMTEQLEAAQATNAEMETELRRLKQIFFMASQTSHSRTLLFITLVCTLLVNCSGESDANEKVFIVYMGDLPKGDFSISSMHLNMLQSVMGSIDKICGIDIARLVGLISLATMEESQTPVTKATASATVSEPAIVSTPINAMVDGNTFPANGNVISLNASS</sequence>
<evidence type="ECO:0000256" key="1">
    <source>
        <dbReference type="ARBA" id="ARBA00009778"/>
    </source>
</evidence>
<proteinExistence type="inferred from homology"/>
<keyword evidence="2 3" id="KW-0175">Coiled coil</keyword>
<feature type="region of interest" description="Disordered" evidence="4">
    <location>
        <begin position="1"/>
        <end position="103"/>
    </location>
</feature>